<gene>
    <name evidence="2" type="ORF">PECUL_23A043620</name>
</gene>
<dbReference type="EMBL" id="OW240915">
    <property type="protein sequence ID" value="CAH2285702.1"/>
    <property type="molecule type" value="Genomic_DNA"/>
</dbReference>
<name>A0AAD1S1P4_PELCU</name>
<feature type="region of interest" description="Disordered" evidence="1">
    <location>
        <begin position="53"/>
        <end position="111"/>
    </location>
</feature>
<protein>
    <submittedName>
        <fullName evidence="2">Uncharacterized protein</fullName>
    </submittedName>
</protein>
<accession>A0AAD1S1P4</accession>
<keyword evidence="3" id="KW-1185">Reference proteome</keyword>
<feature type="compositionally biased region" description="Basic and acidic residues" evidence="1">
    <location>
        <begin position="60"/>
        <end position="70"/>
    </location>
</feature>
<reference evidence="2" key="1">
    <citation type="submission" date="2022-03" db="EMBL/GenBank/DDBJ databases">
        <authorList>
            <person name="Alioto T."/>
            <person name="Alioto T."/>
            <person name="Gomez Garrido J."/>
        </authorList>
    </citation>
    <scope>NUCLEOTIDE SEQUENCE</scope>
</reference>
<feature type="compositionally biased region" description="Polar residues" evidence="1">
    <location>
        <begin position="100"/>
        <end position="111"/>
    </location>
</feature>
<evidence type="ECO:0000256" key="1">
    <source>
        <dbReference type="SAM" id="MobiDB-lite"/>
    </source>
</evidence>
<dbReference type="AlphaFoldDB" id="A0AAD1S1P4"/>
<dbReference type="Proteomes" id="UP001295444">
    <property type="component" value="Chromosome 04"/>
</dbReference>
<proteinExistence type="predicted"/>
<evidence type="ECO:0000313" key="2">
    <source>
        <dbReference type="EMBL" id="CAH2285702.1"/>
    </source>
</evidence>
<organism evidence="2 3">
    <name type="scientific">Pelobates cultripes</name>
    <name type="common">Western spadefoot toad</name>
    <dbReference type="NCBI Taxonomy" id="61616"/>
    <lineage>
        <taxon>Eukaryota</taxon>
        <taxon>Metazoa</taxon>
        <taxon>Chordata</taxon>
        <taxon>Craniata</taxon>
        <taxon>Vertebrata</taxon>
        <taxon>Euteleostomi</taxon>
        <taxon>Amphibia</taxon>
        <taxon>Batrachia</taxon>
        <taxon>Anura</taxon>
        <taxon>Pelobatoidea</taxon>
        <taxon>Pelobatidae</taxon>
        <taxon>Pelobates</taxon>
    </lineage>
</organism>
<sequence>MHVLPHWSTCTPTLSVFPETGSKAPSLAPLVAWTVGPTPIPRPVSAVHTLPNCVDGPVSPDHDSNSDFKHPSKFPECGAGVDSPSEPPAPDGRGGAILPTASTGSRVSMGH</sequence>
<evidence type="ECO:0000313" key="3">
    <source>
        <dbReference type="Proteomes" id="UP001295444"/>
    </source>
</evidence>